<sequence>MKPILKLKHLGIVIKENNSKNSIRKHSPLQRVLALALIPYIVLLGCTKPSLVQQGTASEASNQASSKLVTNGASGPDFMIAVIPDTQTYTGQSTTYHSVIGMFYAQTNWIVNHRIDSNIVYVVHLGDISENGEDPTRSPIQWRRADTAMAKLDAAGIPYGMAVGNHDQGNHDPVGGGVNNNDRGSCFSTTVYYNQYFGFATPRFAGMPFYGGHYGANNDSHYDLFSAGGYDFIAIYIEYDDRTDAASVAERDNMNNWAKGLLTGPYAERKAMIVTHYAGSPTTPSTYSTQTQEIYNKVKSCPNVFMFLGGHVNGEGYRQDTYGGKTIKTFVSDYQFRTLGGNGYMRLMKFSTTKDLISVKTYSPYISQFETDSDSQFTRPLFHEETAARTSDFDRDGLSDLSFFNLGVWKVQGMSNVTYGSATQGDLPVSRDYDGDGKTDLAVWRPANLTWYIKLATEMTAVYGEAGDIPVPADYNGDGKADIAMFRPSSPYHWYIKGQTGYDYGEAGVIPVPGDYDGDGKVDAAYYKISTGMWNVKGQITNKHYGDAGYIPVPGDYNGDGKTDVAIYDPATGIWHLDSANTGVNNVTVLTPVAGDIPAPGDYFGDGRTHPAIYRPSNQTLYMYNNGTVTTTVYGGSGDKLLNLPYHIRKFFFP</sequence>
<dbReference type="InterPro" id="IPR004843">
    <property type="entry name" value="Calcineurin-like_PHP"/>
</dbReference>
<dbReference type="Pfam" id="PF13517">
    <property type="entry name" value="FG-GAP_3"/>
    <property type="match status" value="1"/>
</dbReference>
<accession>A0ABZ0TIU3</accession>
<dbReference type="Gene3D" id="3.60.21.10">
    <property type="match status" value="1"/>
</dbReference>
<feature type="domain" description="Calcineurin-like phosphoesterase" evidence="2">
    <location>
        <begin position="80"/>
        <end position="231"/>
    </location>
</feature>
<keyword evidence="1" id="KW-0732">Signal</keyword>
<dbReference type="InterPro" id="IPR029052">
    <property type="entry name" value="Metallo-depent_PP-like"/>
</dbReference>
<evidence type="ECO:0000256" key="1">
    <source>
        <dbReference type="ARBA" id="ARBA00022729"/>
    </source>
</evidence>
<evidence type="ECO:0000313" key="3">
    <source>
        <dbReference type="EMBL" id="WPU92731.1"/>
    </source>
</evidence>
<name>A0ABZ0TIU3_9SPHI</name>
<proteinExistence type="predicted"/>
<dbReference type="InterPro" id="IPR028994">
    <property type="entry name" value="Integrin_alpha_N"/>
</dbReference>
<dbReference type="PANTHER" id="PTHR39431">
    <property type="entry name" value="FRPA/C-RELATED PROTEIN"/>
    <property type="match status" value="1"/>
</dbReference>
<organism evidence="3 4">
    <name type="scientific">Mucilaginibacter sabulilitoris</name>
    <dbReference type="NCBI Taxonomy" id="1173583"/>
    <lineage>
        <taxon>Bacteria</taxon>
        <taxon>Pseudomonadati</taxon>
        <taxon>Bacteroidota</taxon>
        <taxon>Sphingobacteriia</taxon>
        <taxon>Sphingobacteriales</taxon>
        <taxon>Sphingobacteriaceae</taxon>
        <taxon>Mucilaginibacter</taxon>
    </lineage>
</organism>
<keyword evidence="4" id="KW-1185">Reference proteome</keyword>
<dbReference type="EMBL" id="CP139558">
    <property type="protein sequence ID" value="WPU92731.1"/>
    <property type="molecule type" value="Genomic_DNA"/>
</dbReference>
<dbReference type="Pfam" id="PF00149">
    <property type="entry name" value="Metallophos"/>
    <property type="match status" value="1"/>
</dbReference>
<gene>
    <name evidence="3" type="ORF">SNE25_25740</name>
</gene>
<reference evidence="3 4" key="1">
    <citation type="submission" date="2023-11" db="EMBL/GenBank/DDBJ databases">
        <title>Analysis of the Genomes of Mucilaginibacter gossypii cycad 4 and M. sabulilitoris SNA2: microbes with the potential for plant growth promotion.</title>
        <authorList>
            <person name="Hirsch A.M."/>
            <person name="Humm E."/>
            <person name="Rubbi M."/>
            <person name="Del Vecchio G."/>
            <person name="Ha S.M."/>
            <person name="Pellegrini M."/>
            <person name="Gunsalus R.P."/>
        </authorList>
    </citation>
    <scope>NUCLEOTIDE SEQUENCE [LARGE SCALE GENOMIC DNA]</scope>
    <source>
        <strain evidence="3 4">SNA2</strain>
    </source>
</reference>
<dbReference type="SUPFAM" id="SSF56300">
    <property type="entry name" value="Metallo-dependent phosphatases"/>
    <property type="match status" value="1"/>
</dbReference>
<dbReference type="RefSeq" id="WP_321561891.1">
    <property type="nucleotide sequence ID" value="NZ_CP139558.1"/>
</dbReference>
<protein>
    <submittedName>
        <fullName evidence="3">FG-GAP-like repeat-containing protein</fullName>
    </submittedName>
</protein>
<evidence type="ECO:0000259" key="2">
    <source>
        <dbReference type="Pfam" id="PF00149"/>
    </source>
</evidence>
<dbReference type="Proteomes" id="UP001324380">
    <property type="component" value="Chromosome"/>
</dbReference>
<dbReference type="InterPro" id="IPR013517">
    <property type="entry name" value="FG-GAP"/>
</dbReference>
<evidence type="ECO:0000313" key="4">
    <source>
        <dbReference type="Proteomes" id="UP001324380"/>
    </source>
</evidence>
<dbReference type="PANTHER" id="PTHR39431:SF1">
    <property type="entry name" value="FRPA_C-RELATED PROTEIN"/>
    <property type="match status" value="1"/>
</dbReference>
<dbReference type="SUPFAM" id="SSF69318">
    <property type="entry name" value="Integrin alpha N-terminal domain"/>
    <property type="match status" value="1"/>
</dbReference>